<feature type="domain" description="N-acetyltransferase" evidence="3">
    <location>
        <begin position="8"/>
        <end position="140"/>
    </location>
</feature>
<organism evidence="4 5">
    <name type="scientific">Phycisphaera mikurensis (strain NBRC 102666 / KCTC 22515 / FYK2301M01)</name>
    <dbReference type="NCBI Taxonomy" id="1142394"/>
    <lineage>
        <taxon>Bacteria</taxon>
        <taxon>Pseudomonadati</taxon>
        <taxon>Planctomycetota</taxon>
        <taxon>Phycisphaerae</taxon>
        <taxon>Phycisphaerales</taxon>
        <taxon>Phycisphaeraceae</taxon>
        <taxon>Phycisphaera</taxon>
    </lineage>
</organism>
<dbReference type="KEGG" id="phm:PSMK_23310"/>
<dbReference type="Pfam" id="PF00583">
    <property type="entry name" value="Acetyltransf_1"/>
    <property type="match status" value="1"/>
</dbReference>
<dbReference type="AlphaFoldDB" id="I0IGV2"/>
<evidence type="ECO:0000313" key="5">
    <source>
        <dbReference type="Proteomes" id="UP000007881"/>
    </source>
</evidence>
<dbReference type="OrthoDB" id="9793138at2"/>
<dbReference type="CDD" id="cd04301">
    <property type="entry name" value="NAT_SF"/>
    <property type="match status" value="1"/>
</dbReference>
<accession>I0IGV2</accession>
<proteinExistence type="predicted"/>
<dbReference type="PROSITE" id="PS51186">
    <property type="entry name" value="GNAT"/>
    <property type="match status" value="1"/>
</dbReference>
<sequence length="197" mass="20607">MPDAAAETILRPARAADVPAMAAIVADSAELGLMLPKSHATLYEKLRNYVVAEDPHTGEIVGLCGLSIIWADLGEVVSLAVTPAARGRGLGARLVDAVLADADGLGIRRVMSLTYEQRFFERLGFSVVDRQKLPMKVWAECVACPKKHACDEIAMIRVNASIPPAVGSPAPGVGVPGLSAPVVTARLTRDGSVMVGG</sequence>
<dbReference type="InterPro" id="IPR000182">
    <property type="entry name" value="GNAT_dom"/>
</dbReference>
<dbReference type="Gene3D" id="3.40.630.30">
    <property type="match status" value="1"/>
</dbReference>
<dbReference type="EC" id="2.3.1.-" evidence="4"/>
<dbReference type="eggNOG" id="COG1246">
    <property type="taxonomic scope" value="Bacteria"/>
</dbReference>
<evidence type="ECO:0000256" key="1">
    <source>
        <dbReference type="ARBA" id="ARBA00022679"/>
    </source>
</evidence>
<dbReference type="RefSeq" id="WP_014437703.1">
    <property type="nucleotide sequence ID" value="NC_017080.1"/>
</dbReference>
<dbReference type="NCBIfam" id="NF005840">
    <property type="entry name" value="PRK07757.1"/>
    <property type="match status" value="1"/>
</dbReference>
<name>I0IGV2_PHYMF</name>
<dbReference type="InterPro" id="IPR016181">
    <property type="entry name" value="Acyl_CoA_acyltransferase"/>
</dbReference>
<dbReference type="SUPFAM" id="SSF55729">
    <property type="entry name" value="Acyl-CoA N-acyltransferases (Nat)"/>
    <property type="match status" value="1"/>
</dbReference>
<protein>
    <submittedName>
        <fullName evidence="4">Putative acetyltransferase</fullName>
        <ecNumber evidence="4">2.3.1.-</ecNumber>
    </submittedName>
</protein>
<dbReference type="STRING" id="1142394.PSMK_23310"/>
<evidence type="ECO:0000313" key="4">
    <source>
        <dbReference type="EMBL" id="BAM04490.1"/>
    </source>
</evidence>
<keyword evidence="5" id="KW-1185">Reference proteome</keyword>
<keyword evidence="1 4" id="KW-0808">Transferase</keyword>
<dbReference type="EMBL" id="AP012338">
    <property type="protein sequence ID" value="BAM04490.1"/>
    <property type="molecule type" value="Genomic_DNA"/>
</dbReference>
<keyword evidence="2 4" id="KW-0012">Acyltransferase</keyword>
<gene>
    <name evidence="4" type="ordered locus">PSMK_23310</name>
</gene>
<dbReference type="Proteomes" id="UP000007881">
    <property type="component" value="Chromosome"/>
</dbReference>
<reference evidence="4 5" key="1">
    <citation type="submission" date="2012-02" db="EMBL/GenBank/DDBJ databases">
        <title>Complete genome sequence of Phycisphaera mikurensis NBRC 102666.</title>
        <authorList>
            <person name="Ankai A."/>
            <person name="Hosoyama A."/>
            <person name="Terui Y."/>
            <person name="Sekine M."/>
            <person name="Fukai R."/>
            <person name="Kato Y."/>
            <person name="Nakamura S."/>
            <person name="Yamada-Narita S."/>
            <person name="Kawakoshi A."/>
            <person name="Fukunaga Y."/>
            <person name="Yamazaki S."/>
            <person name="Fujita N."/>
        </authorList>
    </citation>
    <scope>NUCLEOTIDE SEQUENCE [LARGE SCALE GENOMIC DNA]</scope>
    <source>
        <strain evidence="5">NBRC 102666 / KCTC 22515 / FYK2301M01</strain>
    </source>
</reference>
<dbReference type="HOGENOM" id="CLU_119519_0_0_0"/>
<evidence type="ECO:0000259" key="3">
    <source>
        <dbReference type="PROSITE" id="PS51186"/>
    </source>
</evidence>
<dbReference type="GO" id="GO:0016747">
    <property type="term" value="F:acyltransferase activity, transferring groups other than amino-acyl groups"/>
    <property type="evidence" value="ECO:0007669"/>
    <property type="project" value="InterPro"/>
</dbReference>
<evidence type="ECO:0000256" key="2">
    <source>
        <dbReference type="ARBA" id="ARBA00023315"/>
    </source>
</evidence>
<dbReference type="PANTHER" id="PTHR43877">
    <property type="entry name" value="AMINOALKYLPHOSPHONATE N-ACETYLTRANSFERASE-RELATED-RELATED"/>
    <property type="match status" value="1"/>
</dbReference>
<dbReference type="InterPro" id="IPR050832">
    <property type="entry name" value="Bact_Acetyltransf"/>
</dbReference>